<keyword evidence="2" id="KW-0413">Isomerase</keyword>
<evidence type="ECO:0000313" key="2">
    <source>
        <dbReference type="EMBL" id="MBA2893667.1"/>
    </source>
</evidence>
<protein>
    <submittedName>
        <fullName evidence="2">Ketosteroid isomerase-like protein</fullName>
    </submittedName>
</protein>
<proteinExistence type="predicted"/>
<dbReference type="SUPFAM" id="SSF54427">
    <property type="entry name" value="NTF2-like"/>
    <property type="match status" value="1"/>
</dbReference>
<accession>A0A7W0CM10</accession>
<organism evidence="2 3">
    <name type="scientific">Nonomuraea soli</name>
    <dbReference type="NCBI Taxonomy" id="1032476"/>
    <lineage>
        <taxon>Bacteria</taxon>
        <taxon>Bacillati</taxon>
        <taxon>Actinomycetota</taxon>
        <taxon>Actinomycetes</taxon>
        <taxon>Streptosporangiales</taxon>
        <taxon>Streptosporangiaceae</taxon>
        <taxon>Nonomuraea</taxon>
    </lineage>
</organism>
<dbReference type="AlphaFoldDB" id="A0A7W0CM10"/>
<evidence type="ECO:0000259" key="1">
    <source>
        <dbReference type="Pfam" id="PF12680"/>
    </source>
</evidence>
<feature type="domain" description="SnoaL-like" evidence="1">
    <location>
        <begin position="7"/>
        <end position="98"/>
    </location>
</feature>
<comment type="caution">
    <text evidence="2">The sequence shown here is derived from an EMBL/GenBank/DDBJ whole genome shotgun (WGS) entry which is preliminary data.</text>
</comment>
<evidence type="ECO:0000313" key="3">
    <source>
        <dbReference type="Proteomes" id="UP000530928"/>
    </source>
</evidence>
<dbReference type="RefSeq" id="WP_181612456.1">
    <property type="nucleotide sequence ID" value="NZ_BAABAM010000005.1"/>
</dbReference>
<reference evidence="2 3" key="1">
    <citation type="submission" date="2020-07" db="EMBL/GenBank/DDBJ databases">
        <title>Genomic Encyclopedia of Type Strains, Phase IV (KMG-IV): sequencing the most valuable type-strain genomes for metagenomic binning, comparative biology and taxonomic classification.</title>
        <authorList>
            <person name="Goeker M."/>
        </authorList>
    </citation>
    <scope>NUCLEOTIDE SEQUENCE [LARGE SCALE GENOMIC DNA]</scope>
    <source>
        <strain evidence="2 3">DSM 45533</strain>
    </source>
</reference>
<dbReference type="Pfam" id="PF12680">
    <property type="entry name" value="SnoaL_2"/>
    <property type="match status" value="1"/>
</dbReference>
<keyword evidence="3" id="KW-1185">Reference proteome</keyword>
<dbReference type="InterPro" id="IPR032710">
    <property type="entry name" value="NTF2-like_dom_sf"/>
</dbReference>
<dbReference type="InterPro" id="IPR037401">
    <property type="entry name" value="SnoaL-like"/>
</dbReference>
<name>A0A7W0CM10_9ACTN</name>
<dbReference type="Gene3D" id="3.10.450.50">
    <property type="match status" value="1"/>
</dbReference>
<dbReference type="Proteomes" id="UP000530928">
    <property type="component" value="Unassembled WGS sequence"/>
</dbReference>
<gene>
    <name evidence="2" type="ORF">HNR30_005028</name>
</gene>
<dbReference type="GO" id="GO:0016853">
    <property type="term" value="F:isomerase activity"/>
    <property type="evidence" value="ECO:0007669"/>
    <property type="project" value="UniProtKB-KW"/>
</dbReference>
<sequence>MNDVLARQIAAIESGDLEGLLRQYHPDAVVTRLDLVARGREEIRALFAAYLAKAPKLEELGGLQEAGDTLLYRATMVVDGQRFTTFGTFVLNDGLIWRQTAVALPA</sequence>
<dbReference type="EMBL" id="JACDUR010000005">
    <property type="protein sequence ID" value="MBA2893667.1"/>
    <property type="molecule type" value="Genomic_DNA"/>
</dbReference>